<reference evidence="2" key="2">
    <citation type="journal article" date="2023" name="IMA Fungus">
        <title>Comparative genomic study of the Penicillium genus elucidates a diverse pangenome and 15 lateral gene transfer events.</title>
        <authorList>
            <person name="Petersen C."/>
            <person name="Sorensen T."/>
            <person name="Nielsen M.R."/>
            <person name="Sondergaard T.E."/>
            <person name="Sorensen J.L."/>
            <person name="Fitzpatrick D.A."/>
            <person name="Frisvad J.C."/>
            <person name="Nielsen K.L."/>
        </authorList>
    </citation>
    <scope>NUCLEOTIDE SEQUENCE</scope>
    <source>
        <strain evidence="2">IBT 21472</strain>
    </source>
</reference>
<dbReference type="AlphaFoldDB" id="A0A9W9QD90"/>
<comment type="caution">
    <text evidence="2">The sequence shown here is derived from an EMBL/GenBank/DDBJ whole genome shotgun (WGS) entry which is preliminary data.</text>
</comment>
<proteinExistence type="predicted"/>
<dbReference type="InterPro" id="IPR018946">
    <property type="entry name" value="PhoD-like_MPP"/>
</dbReference>
<name>A0A9W9QD90_9EURO</name>
<accession>A0A9W9QD90</accession>
<dbReference type="EMBL" id="JAPZBO010000001">
    <property type="protein sequence ID" value="KAJ5330238.1"/>
    <property type="molecule type" value="Genomic_DNA"/>
</dbReference>
<dbReference type="PANTHER" id="PTHR43606">
    <property type="entry name" value="PHOSPHATASE, PUTATIVE (AFU_ORTHOLOGUE AFUA_6G08710)-RELATED"/>
    <property type="match status" value="1"/>
</dbReference>
<organism evidence="2 3">
    <name type="scientific">Penicillium atrosanguineum</name>
    <dbReference type="NCBI Taxonomy" id="1132637"/>
    <lineage>
        <taxon>Eukaryota</taxon>
        <taxon>Fungi</taxon>
        <taxon>Dikarya</taxon>
        <taxon>Ascomycota</taxon>
        <taxon>Pezizomycotina</taxon>
        <taxon>Eurotiomycetes</taxon>
        <taxon>Eurotiomycetidae</taxon>
        <taxon>Eurotiales</taxon>
        <taxon>Aspergillaceae</taxon>
        <taxon>Penicillium</taxon>
    </lineage>
</organism>
<evidence type="ECO:0000313" key="2">
    <source>
        <dbReference type="EMBL" id="KAJ5330238.1"/>
    </source>
</evidence>
<dbReference type="Proteomes" id="UP001147746">
    <property type="component" value="Unassembled WGS sequence"/>
</dbReference>
<keyword evidence="3" id="KW-1185">Reference proteome</keyword>
<dbReference type="OrthoDB" id="2100241at2759"/>
<dbReference type="SUPFAM" id="SSF56300">
    <property type="entry name" value="Metallo-dependent phosphatases"/>
    <property type="match status" value="1"/>
</dbReference>
<sequence length="238" mass="27861">MYDDHEITNDWSAQETGLYEQAIQPFIHYQHKVNPPPFRAGATHFTFDHGDVSFFVMDNRRYRSGPEVIDEQSRTMLGPQQLADLIYWLKNEKKWKVLVSSVPFTRNWRGSSDERDSWAGYLFERQQLLEIMWQTEGVIIISGDRHEHATTLFPSPENKTNVIEFSTSPLSQFFQPLERTYKQVENTDVKVYTHAWGSSKFGALEFNTMDQTSLKVHFDLIVDGLKVWKFDWSLSKAI</sequence>
<dbReference type="PANTHER" id="PTHR43606:SF2">
    <property type="entry name" value="ALKALINE PHOSPHATASE FAMILY PROTEIN (AFU_ORTHOLOGUE AFUA_5G03860)"/>
    <property type="match status" value="1"/>
</dbReference>
<dbReference type="Gene3D" id="3.60.21.70">
    <property type="entry name" value="PhoD-like phosphatase"/>
    <property type="match status" value="1"/>
</dbReference>
<reference evidence="2" key="1">
    <citation type="submission" date="2022-12" db="EMBL/GenBank/DDBJ databases">
        <authorList>
            <person name="Petersen C."/>
        </authorList>
    </citation>
    <scope>NUCLEOTIDE SEQUENCE</scope>
    <source>
        <strain evidence="2">IBT 21472</strain>
    </source>
</reference>
<dbReference type="InterPro" id="IPR052900">
    <property type="entry name" value="Phospholipid_Metab_Enz"/>
</dbReference>
<dbReference type="InterPro" id="IPR029052">
    <property type="entry name" value="Metallo-depent_PP-like"/>
</dbReference>
<dbReference type="InterPro" id="IPR038607">
    <property type="entry name" value="PhoD-like_sf"/>
</dbReference>
<feature type="domain" description="PhoD-like phosphatase metallophosphatase" evidence="1">
    <location>
        <begin position="2"/>
        <end position="192"/>
    </location>
</feature>
<evidence type="ECO:0000259" key="1">
    <source>
        <dbReference type="Pfam" id="PF09423"/>
    </source>
</evidence>
<evidence type="ECO:0000313" key="3">
    <source>
        <dbReference type="Proteomes" id="UP001147746"/>
    </source>
</evidence>
<gene>
    <name evidence="2" type="ORF">N7476_000021</name>
</gene>
<protein>
    <submittedName>
        <fullName evidence="2">PhoD-like phosphatase</fullName>
    </submittedName>
</protein>
<dbReference type="Pfam" id="PF09423">
    <property type="entry name" value="PhoD"/>
    <property type="match status" value="1"/>
</dbReference>